<evidence type="ECO:0000313" key="2">
    <source>
        <dbReference type="EMBL" id="GAI47183.1"/>
    </source>
</evidence>
<dbReference type="AlphaFoldDB" id="X1NUA0"/>
<keyword evidence="1" id="KW-0812">Transmembrane</keyword>
<sequence length="51" mass="5583">MNYSGINVVTVGFYAEVVQLLIVSYGKNTLALKHIRKTMGYVITAAGHLVK</sequence>
<evidence type="ECO:0000256" key="1">
    <source>
        <dbReference type="SAM" id="Phobius"/>
    </source>
</evidence>
<reference evidence="2" key="1">
    <citation type="journal article" date="2014" name="Front. Microbiol.">
        <title>High frequency of phylogenetically diverse reductive dehalogenase-homologous genes in deep subseafloor sedimentary metagenomes.</title>
        <authorList>
            <person name="Kawai M."/>
            <person name="Futagami T."/>
            <person name="Toyoda A."/>
            <person name="Takaki Y."/>
            <person name="Nishi S."/>
            <person name="Hori S."/>
            <person name="Arai W."/>
            <person name="Tsubouchi T."/>
            <person name="Morono Y."/>
            <person name="Uchiyama I."/>
            <person name="Ito T."/>
            <person name="Fujiyama A."/>
            <person name="Inagaki F."/>
            <person name="Takami H."/>
        </authorList>
    </citation>
    <scope>NUCLEOTIDE SEQUENCE</scope>
    <source>
        <strain evidence="2">Expedition CK06-06</strain>
    </source>
</reference>
<feature type="transmembrane region" description="Helical" evidence="1">
    <location>
        <begin position="6"/>
        <end position="26"/>
    </location>
</feature>
<dbReference type="EMBL" id="BARV01038322">
    <property type="protein sequence ID" value="GAI47183.1"/>
    <property type="molecule type" value="Genomic_DNA"/>
</dbReference>
<proteinExistence type="predicted"/>
<organism evidence="2">
    <name type="scientific">marine sediment metagenome</name>
    <dbReference type="NCBI Taxonomy" id="412755"/>
    <lineage>
        <taxon>unclassified sequences</taxon>
        <taxon>metagenomes</taxon>
        <taxon>ecological metagenomes</taxon>
    </lineage>
</organism>
<accession>X1NUA0</accession>
<gene>
    <name evidence="2" type="ORF">S06H3_59071</name>
</gene>
<comment type="caution">
    <text evidence="2">The sequence shown here is derived from an EMBL/GenBank/DDBJ whole genome shotgun (WGS) entry which is preliminary data.</text>
</comment>
<feature type="non-terminal residue" evidence="2">
    <location>
        <position position="51"/>
    </location>
</feature>
<name>X1NUA0_9ZZZZ</name>
<protein>
    <submittedName>
        <fullName evidence="2">Uncharacterized protein</fullName>
    </submittedName>
</protein>
<keyword evidence="1" id="KW-0472">Membrane</keyword>
<keyword evidence="1" id="KW-1133">Transmembrane helix</keyword>